<keyword evidence="1" id="KW-0812">Transmembrane</keyword>
<reference evidence="4" key="2">
    <citation type="submission" date="2025-04" db="UniProtKB">
        <authorList>
            <consortium name="RefSeq"/>
        </authorList>
    </citation>
    <scope>IDENTIFICATION</scope>
    <source>
        <strain evidence="4">USDA-PBARC FA_bdor</strain>
        <tissue evidence="4">Whole organism</tissue>
    </source>
</reference>
<accession>A0A9R1TTV6</accession>
<protein>
    <submittedName>
        <fullName evidence="2">AtpF protein</fullName>
    </submittedName>
    <submittedName>
        <fullName evidence="4">Uncharacterized protein isoform X1</fullName>
    </submittedName>
</protein>
<dbReference type="RefSeq" id="XP_011315530.1">
    <property type="nucleotide sequence ID" value="XM_011317228.1"/>
</dbReference>
<keyword evidence="1" id="KW-1133">Transmembrane helix</keyword>
<evidence type="ECO:0000256" key="1">
    <source>
        <dbReference type="SAM" id="Phobius"/>
    </source>
</evidence>
<organism evidence="2">
    <name type="scientific">Fopius arisanus</name>
    <dbReference type="NCBI Taxonomy" id="64838"/>
    <lineage>
        <taxon>Eukaryota</taxon>
        <taxon>Metazoa</taxon>
        <taxon>Ecdysozoa</taxon>
        <taxon>Arthropoda</taxon>
        <taxon>Hexapoda</taxon>
        <taxon>Insecta</taxon>
        <taxon>Pterygota</taxon>
        <taxon>Neoptera</taxon>
        <taxon>Endopterygota</taxon>
        <taxon>Hymenoptera</taxon>
        <taxon>Apocrita</taxon>
        <taxon>Ichneumonoidea</taxon>
        <taxon>Braconidae</taxon>
        <taxon>Opiinae</taxon>
        <taxon>Fopius</taxon>
    </lineage>
</organism>
<feature type="transmembrane region" description="Helical" evidence="1">
    <location>
        <begin position="36"/>
        <end position="57"/>
    </location>
</feature>
<dbReference type="KEGG" id="fas:105274281"/>
<accession>A0A0C9RDF4</accession>
<evidence type="ECO:0000313" key="2">
    <source>
        <dbReference type="EMBL" id="JAG80924.1"/>
    </source>
</evidence>
<dbReference type="AlphaFoldDB" id="A0A0C9RDF4"/>
<sequence>MDVRQKFRSDYFHRLIWRFIIADSELRSVLQVGRQCGFVTFFMGVLILVTLACSVMSTKITQSNEMLCLSLQNQANEKFPRKRSILRVKPAYNCIHQHLQKTFVSLEKMKQTAHKESLEIDMMRSKISCIMKLMS</sequence>
<dbReference type="GeneID" id="105274281"/>
<dbReference type="OrthoDB" id="7666864at2759"/>
<keyword evidence="3" id="KW-1185">Reference proteome</keyword>
<keyword evidence="1" id="KW-0472">Membrane</keyword>
<name>A0A0C9RDF4_9HYME</name>
<reference evidence="2" key="1">
    <citation type="submission" date="2015-01" db="EMBL/GenBank/DDBJ databases">
        <title>Transcriptome Assembly of Fopius arisanus.</title>
        <authorList>
            <person name="Geib S."/>
        </authorList>
    </citation>
    <scope>NUCLEOTIDE SEQUENCE</scope>
</reference>
<gene>
    <name evidence="2" type="primary">atpF</name>
    <name evidence="4" type="synonym">LOC105274281</name>
    <name evidence="2" type="ORF">g.5744</name>
</gene>
<proteinExistence type="predicted"/>
<evidence type="ECO:0000313" key="4">
    <source>
        <dbReference type="RefSeq" id="XP_011315530.1"/>
    </source>
</evidence>
<dbReference type="EMBL" id="GBYB01011157">
    <property type="protein sequence ID" value="JAG80924.1"/>
    <property type="molecule type" value="Transcribed_RNA"/>
</dbReference>
<evidence type="ECO:0000313" key="3">
    <source>
        <dbReference type="Proteomes" id="UP000694866"/>
    </source>
</evidence>
<dbReference type="Proteomes" id="UP000694866">
    <property type="component" value="Unplaced"/>
</dbReference>